<dbReference type="GO" id="GO:0003677">
    <property type="term" value="F:DNA binding"/>
    <property type="evidence" value="ECO:0007669"/>
    <property type="project" value="InterPro"/>
</dbReference>
<evidence type="ECO:0000256" key="3">
    <source>
        <dbReference type="ARBA" id="ARBA00023082"/>
    </source>
</evidence>
<reference evidence="7" key="2">
    <citation type="submission" date="2020-09" db="EMBL/GenBank/DDBJ databases">
        <authorList>
            <person name="Sun Q."/>
            <person name="Zhou Y."/>
        </authorList>
    </citation>
    <scope>NUCLEOTIDE SEQUENCE</scope>
    <source>
        <strain evidence="7">CGMCC 4.7299</strain>
    </source>
</reference>
<dbReference type="InterPro" id="IPR039425">
    <property type="entry name" value="RNA_pol_sigma-70-like"/>
</dbReference>
<evidence type="ECO:0000256" key="1">
    <source>
        <dbReference type="ARBA" id="ARBA00010641"/>
    </source>
</evidence>
<dbReference type="NCBIfam" id="TIGR02937">
    <property type="entry name" value="sigma70-ECF"/>
    <property type="match status" value="1"/>
</dbReference>
<keyword evidence="3" id="KW-0731">Sigma factor</keyword>
<dbReference type="Pfam" id="PF08281">
    <property type="entry name" value="Sigma70_r4_2"/>
    <property type="match status" value="1"/>
</dbReference>
<evidence type="ECO:0008006" key="9">
    <source>
        <dbReference type="Google" id="ProtNLM"/>
    </source>
</evidence>
<keyword evidence="4" id="KW-0804">Transcription</keyword>
<evidence type="ECO:0000313" key="7">
    <source>
        <dbReference type="EMBL" id="GGK81941.1"/>
    </source>
</evidence>
<feature type="domain" description="RNA polymerase sigma factor 70 region 4 type 2" evidence="6">
    <location>
        <begin position="105"/>
        <end position="155"/>
    </location>
</feature>
<keyword evidence="8" id="KW-1185">Reference proteome</keyword>
<organism evidence="7 8">
    <name type="scientific">Mangrovihabitans endophyticus</name>
    <dbReference type="NCBI Taxonomy" id="1751298"/>
    <lineage>
        <taxon>Bacteria</taxon>
        <taxon>Bacillati</taxon>
        <taxon>Actinomycetota</taxon>
        <taxon>Actinomycetes</taxon>
        <taxon>Micromonosporales</taxon>
        <taxon>Micromonosporaceae</taxon>
        <taxon>Mangrovihabitans</taxon>
    </lineage>
</organism>
<evidence type="ECO:0000256" key="2">
    <source>
        <dbReference type="ARBA" id="ARBA00023015"/>
    </source>
</evidence>
<sequence>MSDDVARFGRIYDANYDRLLGYALRRTDSQEDAADVVAETFLTAWRRLADVPEDDEARLWLYGVARRVLANHHRGLNRYRRVRERLSRAVAPMPPEPAPGEQATAITAAFRRLSELDRELLLLVGWEGLDMPQIGSVLGCTPATARVRLHRARARFARELARQGVGGVRRITEQPTVQEAL</sequence>
<evidence type="ECO:0000259" key="5">
    <source>
        <dbReference type="Pfam" id="PF04542"/>
    </source>
</evidence>
<reference evidence="7" key="1">
    <citation type="journal article" date="2014" name="Int. J. Syst. Evol. Microbiol.">
        <title>Complete genome sequence of Corynebacterium casei LMG S-19264T (=DSM 44701T), isolated from a smear-ripened cheese.</title>
        <authorList>
            <consortium name="US DOE Joint Genome Institute (JGI-PGF)"/>
            <person name="Walter F."/>
            <person name="Albersmeier A."/>
            <person name="Kalinowski J."/>
            <person name="Ruckert C."/>
        </authorList>
    </citation>
    <scope>NUCLEOTIDE SEQUENCE</scope>
    <source>
        <strain evidence="7">CGMCC 4.7299</strain>
    </source>
</reference>
<dbReference type="Gene3D" id="1.10.1740.10">
    <property type="match status" value="1"/>
</dbReference>
<dbReference type="InterPro" id="IPR013325">
    <property type="entry name" value="RNA_pol_sigma_r2"/>
</dbReference>
<dbReference type="EMBL" id="BMMX01000003">
    <property type="protein sequence ID" value="GGK81941.1"/>
    <property type="molecule type" value="Genomic_DNA"/>
</dbReference>
<gene>
    <name evidence="7" type="ORF">GCM10012284_14990</name>
</gene>
<dbReference type="PANTHER" id="PTHR43133:SF25">
    <property type="entry name" value="RNA POLYMERASE SIGMA FACTOR RFAY-RELATED"/>
    <property type="match status" value="1"/>
</dbReference>
<accession>A0A8J3BVT7</accession>
<name>A0A8J3BVT7_9ACTN</name>
<dbReference type="InterPro" id="IPR013249">
    <property type="entry name" value="RNA_pol_sigma70_r4_t2"/>
</dbReference>
<dbReference type="InterPro" id="IPR007627">
    <property type="entry name" value="RNA_pol_sigma70_r2"/>
</dbReference>
<dbReference type="SUPFAM" id="SSF88946">
    <property type="entry name" value="Sigma2 domain of RNA polymerase sigma factors"/>
    <property type="match status" value="1"/>
</dbReference>
<comment type="caution">
    <text evidence="7">The sequence shown here is derived from an EMBL/GenBank/DDBJ whole genome shotgun (WGS) entry which is preliminary data.</text>
</comment>
<dbReference type="SUPFAM" id="SSF88659">
    <property type="entry name" value="Sigma3 and sigma4 domains of RNA polymerase sigma factors"/>
    <property type="match status" value="1"/>
</dbReference>
<dbReference type="GO" id="GO:0006352">
    <property type="term" value="P:DNA-templated transcription initiation"/>
    <property type="evidence" value="ECO:0007669"/>
    <property type="project" value="InterPro"/>
</dbReference>
<evidence type="ECO:0000256" key="4">
    <source>
        <dbReference type="ARBA" id="ARBA00023163"/>
    </source>
</evidence>
<dbReference type="Gene3D" id="1.10.10.10">
    <property type="entry name" value="Winged helix-like DNA-binding domain superfamily/Winged helix DNA-binding domain"/>
    <property type="match status" value="1"/>
</dbReference>
<dbReference type="RefSeq" id="WP_229715646.1">
    <property type="nucleotide sequence ID" value="NZ_BMMX01000003.1"/>
</dbReference>
<dbReference type="InterPro" id="IPR036388">
    <property type="entry name" value="WH-like_DNA-bd_sf"/>
</dbReference>
<feature type="domain" description="RNA polymerase sigma-70 region 2" evidence="5">
    <location>
        <begin position="11"/>
        <end position="78"/>
    </location>
</feature>
<evidence type="ECO:0000313" key="8">
    <source>
        <dbReference type="Proteomes" id="UP000656042"/>
    </source>
</evidence>
<dbReference type="GO" id="GO:0016987">
    <property type="term" value="F:sigma factor activity"/>
    <property type="evidence" value="ECO:0007669"/>
    <property type="project" value="UniProtKB-KW"/>
</dbReference>
<comment type="similarity">
    <text evidence="1">Belongs to the sigma-70 factor family. ECF subfamily.</text>
</comment>
<dbReference type="InterPro" id="IPR013324">
    <property type="entry name" value="RNA_pol_sigma_r3/r4-like"/>
</dbReference>
<keyword evidence="2" id="KW-0805">Transcription regulation</keyword>
<dbReference type="Pfam" id="PF04542">
    <property type="entry name" value="Sigma70_r2"/>
    <property type="match status" value="1"/>
</dbReference>
<dbReference type="PANTHER" id="PTHR43133">
    <property type="entry name" value="RNA POLYMERASE ECF-TYPE SIGMA FACTO"/>
    <property type="match status" value="1"/>
</dbReference>
<protein>
    <recommendedName>
        <fullName evidence="9">RNA polymerase sigma-70 factor, ECF subfamily</fullName>
    </recommendedName>
</protein>
<proteinExistence type="inferred from homology"/>
<evidence type="ECO:0000259" key="6">
    <source>
        <dbReference type="Pfam" id="PF08281"/>
    </source>
</evidence>
<dbReference type="AlphaFoldDB" id="A0A8J3BVT7"/>
<dbReference type="InterPro" id="IPR014284">
    <property type="entry name" value="RNA_pol_sigma-70_dom"/>
</dbReference>
<dbReference type="Proteomes" id="UP000656042">
    <property type="component" value="Unassembled WGS sequence"/>
</dbReference>